<name>A0A1F8EDI6_9BACT</name>
<dbReference type="STRING" id="1802661.A2649_01100"/>
<dbReference type="AlphaFoldDB" id="A0A1F8EDI6"/>
<dbReference type="Pfam" id="PF13489">
    <property type="entry name" value="Methyltransf_23"/>
    <property type="match status" value="1"/>
</dbReference>
<evidence type="ECO:0008006" key="3">
    <source>
        <dbReference type="Google" id="ProtNLM"/>
    </source>
</evidence>
<dbReference type="PANTHER" id="PTHR43861">
    <property type="entry name" value="TRANS-ACONITATE 2-METHYLTRANSFERASE-RELATED"/>
    <property type="match status" value="1"/>
</dbReference>
<organism evidence="1 2">
    <name type="scientific">Candidatus Yanofskybacteria bacterium RIFCSPHIGHO2_01_FULL_41_26</name>
    <dbReference type="NCBI Taxonomy" id="1802661"/>
    <lineage>
        <taxon>Bacteria</taxon>
        <taxon>Candidatus Yanofskyibacteriota</taxon>
    </lineage>
</organism>
<evidence type="ECO:0000313" key="2">
    <source>
        <dbReference type="Proteomes" id="UP000176893"/>
    </source>
</evidence>
<proteinExistence type="predicted"/>
<dbReference type="CDD" id="cd02440">
    <property type="entry name" value="AdoMet_MTases"/>
    <property type="match status" value="1"/>
</dbReference>
<dbReference type="SUPFAM" id="SSF53335">
    <property type="entry name" value="S-adenosyl-L-methionine-dependent methyltransferases"/>
    <property type="match status" value="1"/>
</dbReference>
<dbReference type="EMBL" id="MGJB01000006">
    <property type="protein sequence ID" value="OGM98946.1"/>
    <property type="molecule type" value="Genomic_DNA"/>
</dbReference>
<sequence length="242" mass="28743">MIKNLKEKLYPYKQFIVSLFHYPKLQWRGTDYDDYWRHRKLTAQTPLNSFQKKRADLAIRYLEKNTSVLDLGGGNGRVLLYINNTKSLAKMTVADISEEALKMAEENGIQAMRVDISKQETLKDIPSVDYIFMFEILEHIPNSEEMLEWALDKAKKGVFFSVPNTGFLFHRLRLLFGRFPLQWRLRPSEHLRFWTAKDMRWWLNEMGIKNYKLCTYEGIHLLNRLWPGLFGQGLFIYIPKNN</sequence>
<protein>
    <recommendedName>
        <fullName evidence="3">Methyltransferase domain-containing protein</fullName>
    </recommendedName>
</protein>
<dbReference type="Gene3D" id="3.40.50.150">
    <property type="entry name" value="Vaccinia Virus protein VP39"/>
    <property type="match status" value="1"/>
</dbReference>
<comment type="caution">
    <text evidence="1">The sequence shown here is derived from an EMBL/GenBank/DDBJ whole genome shotgun (WGS) entry which is preliminary data.</text>
</comment>
<accession>A0A1F8EDI6</accession>
<gene>
    <name evidence="1" type="ORF">A2649_01100</name>
</gene>
<evidence type="ECO:0000313" key="1">
    <source>
        <dbReference type="EMBL" id="OGM98946.1"/>
    </source>
</evidence>
<dbReference type="InterPro" id="IPR029063">
    <property type="entry name" value="SAM-dependent_MTases_sf"/>
</dbReference>
<reference evidence="1 2" key="1">
    <citation type="journal article" date="2016" name="Nat. Commun.">
        <title>Thousands of microbial genomes shed light on interconnected biogeochemical processes in an aquifer system.</title>
        <authorList>
            <person name="Anantharaman K."/>
            <person name="Brown C.T."/>
            <person name="Hug L.A."/>
            <person name="Sharon I."/>
            <person name="Castelle C.J."/>
            <person name="Probst A.J."/>
            <person name="Thomas B.C."/>
            <person name="Singh A."/>
            <person name="Wilkins M.J."/>
            <person name="Karaoz U."/>
            <person name="Brodie E.L."/>
            <person name="Williams K.H."/>
            <person name="Hubbard S.S."/>
            <person name="Banfield J.F."/>
        </authorList>
    </citation>
    <scope>NUCLEOTIDE SEQUENCE [LARGE SCALE GENOMIC DNA]</scope>
</reference>
<dbReference type="Proteomes" id="UP000176893">
    <property type="component" value="Unassembled WGS sequence"/>
</dbReference>